<protein>
    <recommendedName>
        <fullName evidence="2">Fe2OG dioxygenase domain-containing protein</fullName>
    </recommendedName>
</protein>
<comment type="similarity">
    <text evidence="1">Belongs to the iron/ascorbate-dependent oxidoreductase family.</text>
</comment>
<reference evidence="3 4" key="1">
    <citation type="submission" date="2020-04" db="EMBL/GenBank/DDBJ databases">
        <title>Perkinsus chesapeaki whole genome sequence.</title>
        <authorList>
            <person name="Bogema D.R."/>
        </authorList>
    </citation>
    <scope>NUCLEOTIDE SEQUENCE [LARGE SCALE GENOMIC DNA]</scope>
    <source>
        <strain evidence="3">ATCC PRA-425</strain>
    </source>
</reference>
<accession>A0A7J6L1M8</accession>
<name>A0A7J6L1M8_PERCH</name>
<gene>
    <name evidence="3" type="ORF">FOL47_010900</name>
</gene>
<evidence type="ECO:0000259" key="2">
    <source>
        <dbReference type="PROSITE" id="PS51471"/>
    </source>
</evidence>
<dbReference type="PANTHER" id="PTHR47990">
    <property type="entry name" value="2-OXOGLUTARATE (2OG) AND FE(II)-DEPENDENT OXYGENASE SUPERFAMILY PROTEIN-RELATED"/>
    <property type="match status" value="1"/>
</dbReference>
<evidence type="ECO:0000313" key="4">
    <source>
        <dbReference type="Proteomes" id="UP000591131"/>
    </source>
</evidence>
<dbReference type="Pfam" id="PF03171">
    <property type="entry name" value="2OG-FeII_Oxy"/>
    <property type="match status" value="1"/>
</dbReference>
<dbReference type="InterPro" id="IPR027443">
    <property type="entry name" value="IPNS-like_sf"/>
</dbReference>
<dbReference type="AlphaFoldDB" id="A0A7J6L1M8"/>
<dbReference type="Proteomes" id="UP000591131">
    <property type="component" value="Unassembled WGS sequence"/>
</dbReference>
<proteinExistence type="inferred from homology"/>
<dbReference type="EMBL" id="JAAPAO010000894">
    <property type="protein sequence ID" value="KAF4652691.1"/>
    <property type="molecule type" value="Genomic_DNA"/>
</dbReference>
<dbReference type="InterPro" id="IPR050231">
    <property type="entry name" value="Iron_ascorbate_oxido_reductase"/>
</dbReference>
<keyword evidence="1" id="KW-0479">Metal-binding</keyword>
<evidence type="ECO:0000313" key="3">
    <source>
        <dbReference type="EMBL" id="KAF4652691.1"/>
    </source>
</evidence>
<dbReference type="PROSITE" id="PS51471">
    <property type="entry name" value="FE2OG_OXY"/>
    <property type="match status" value="1"/>
</dbReference>
<feature type="domain" description="Fe2OG dioxygenase" evidence="2">
    <location>
        <begin position="235"/>
        <end position="347"/>
    </location>
</feature>
<dbReference type="Pfam" id="PF14226">
    <property type="entry name" value="DIOX_N"/>
    <property type="match status" value="1"/>
</dbReference>
<dbReference type="GO" id="GO:0016491">
    <property type="term" value="F:oxidoreductase activity"/>
    <property type="evidence" value="ECO:0007669"/>
    <property type="project" value="UniProtKB-KW"/>
</dbReference>
<dbReference type="GO" id="GO:0046872">
    <property type="term" value="F:metal ion binding"/>
    <property type="evidence" value="ECO:0007669"/>
    <property type="project" value="UniProtKB-KW"/>
</dbReference>
<dbReference type="InterPro" id="IPR026992">
    <property type="entry name" value="DIOX_N"/>
</dbReference>
<dbReference type="InterPro" id="IPR005123">
    <property type="entry name" value="Oxoglu/Fe-dep_dioxygenase_dom"/>
</dbReference>
<dbReference type="InterPro" id="IPR044861">
    <property type="entry name" value="IPNS-like_FE2OG_OXY"/>
</dbReference>
<keyword evidence="1" id="KW-0408">Iron</keyword>
<comment type="caution">
    <text evidence="3">The sequence shown here is derived from an EMBL/GenBank/DDBJ whole genome shotgun (WGS) entry which is preliminary data.</text>
</comment>
<dbReference type="Gene3D" id="2.60.120.330">
    <property type="entry name" value="B-lactam Antibiotic, Isopenicillin N Synthase, Chain"/>
    <property type="match status" value="1"/>
</dbReference>
<organism evidence="3 4">
    <name type="scientific">Perkinsus chesapeaki</name>
    <name type="common">Clam parasite</name>
    <name type="synonym">Perkinsus andrewsi</name>
    <dbReference type="NCBI Taxonomy" id="330153"/>
    <lineage>
        <taxon>Eukaryota</taxon>
        <taxon>Sar</taxon>
        <taxon>Alveolata</taxon>
        <taxon>Perkinsozoa</taxon>
        <taxon>Perkinsea</taxon>
        <taxon>Perkinsida</taxon>
        <taxon>Perkinsidae</taxon>
        <taxon>Perkinsus</taxon>
    </lineage>
</organism>
<dbReference type="OrthoDB" id="414738at2759"/>
<sequence length="391" mass="43661">MVPTTQSIPIVDLNAPLPDLVESIDLAMTTVGFMMVKNALKFPPARNRKAMEMASALFNLSSSEKRSTLGPVEHSIRGYFGVGGENIEGLTSIKENTYQNKVIDSKEGWEVGRDNPPVSGLHADTVVGQLFCNPEMNRWPKAFSEEMRPSSPASSSTDASDYLYYYHEDLQLPLNRNTAGVSGTITAAEFRDFVNSYYEDIVDLSAQLIGLSELALQRYHKLSPGLVAHCNFDNMVSTLRMLHYPPSKGSQQCKLPTGETIGIGAHRDYGLLTLLLQDCSGGLQVLSPNGREWIEVPPNTEYDFFVVNVGDMMMQITNGLYKSNIHRVVRQATCERSRYSIPFFVEPDPRMDVPGTDGKDCEAFLIEYYKRSGILNDETVEHHRRALSYHS</sequence>
<keyword evidence="1" id="KW-0560">Oxidoreductase</keyword>
<dbReference type="SUPFAM" id="SSF51197">
    <property type="entry name" value="Clavaminate synthase-like"/>
    <property type="match status" value="1"/>
</dbReference>
<evidence type="ECO:0000256" key="1">
    <source>
        <dbReference type="RuleBase" id="RU003682"/>
    </source>
</evidence>
<keyword evidence="4" id="KW-1185">Reference proteome</keyword>